<evidence type="ECO:0000313" key="1">
    <source>
        <dbReference type="EMBL" id="TDL16185.1"/>
    </source>
</evidence>
<dbReference type="AlphaFoldDB" id="A0A4Y7PLS4"/>
<reference evidence="1 2" key="1">
    <citation type="submission" date="2018-06" db="EMBL/GenBank/DDBJ databases">
        <title>A transcriptomic atlas of mushroom development highlights an independent origin of complex multicellularity.</title>
        <authorList>
            <consortium name="DOE Joint Genome Institute"/>
            <person name="Krizsan K."/>
            <person name="Almasi E."/>
            <person name="Merenyi Z."/>
            <person name="Sahu N."/>
            <person name="Viragh M."/>
            <person name="Koszo T."/>
            <person name="Mondo S."/>
            <person name="Kiss B."/>
            <person name="Balint B."/>
            <person name="Kues U."/>
            <person name="Barry K."/>
            <person name="Hegedus J.C."/>
            <person name="Henrissat B."/>
            <person name="Johnson J."/>
            <person name="Lipzen A."/>
            <person name="Ohm R."/>
            <person name="Nagy I."/>
            <person name="Pangilinan J."/>
            <person name="Yan J."/>
            <person name="Xiong Y."/>
            <person name="Grigoriev I.V."/>
            <person name="Hibbett D.S."/>
            <person name="Nagy L.G."/>
        </authorList>
    </citation>
    <scope>NUCLEOTIDE SEQUENCE [LARGE SCALE GENOMIC DNA]</scope>
    <source>
        <strain evidence="1 2">SZMC22713</strain>
    </source>
</reference>
<gene>
    <name evidence="1" type="ORF">BD410DRAFT_795598</name>
</gene>
<organism evidence="1 2">
    <name type="scientific">Rickenella mellea</name>
    <dbReference type="NCBI Taxonomy" id="50990"/>
    <lineage>
        <taxon>Eukaryota</taxon>
        <taxon>Fungi</taxon>
        <taxon>Dikarya</taxon>
        <taxon>Basidiomycota</taxon>
        <taxon>Agaricomycotina</taxon>
        <taxon>Agaricomycetes</taxon>
        <taxon>Hymenochaetales</taxon>
        <taxon>Rickenellaceae</taxon>
        <taxon>Rickenella</taxon>
    </lineage>
</organism>
<proteinExistence type="predicted"/>
<dbReference type="EMBL" id="ML170249">
    <property type="protein sequence ID" value="TDL16185.1"/>
    <property type="molecule type" value="Genomic_DNA"/>
</dbReference>
<dbReference type="Proteomes" id="UP000294933">
    <property type="component" value="Unassembled WGS sequence"/>
</dbReference>
<dbReference type="VEuPathDB" id="FungiDB:BD410DRAFT_795598"/>
<protein>
    <submittedName>
        <fullName evidence="1">Uncharacterized protein</fullName>
    </submittedName>
</protein>
<keyword evidence="2" id="KW-1185">Reference proteome</keyword>
<name>A0A4Y7PLS4_9AGAM</name>
<sequence length="144" mass="16184">MLRLQSRLTFKCWSSIVFAVPTSGVKIHYLRCISSLQWASRGNFEPAQKSRVETCSTAFAAVLRFHRTTCHSRRLTPTAANPARSNLRHPWQHGQVALSYTCKAIPKRVARSLFFFMVLLGPLRKPSGQLSCGESTITYADPSQ</sequence>
<accession>A0A4Y7PLS4</accession>
<evidence type="ECO:0000313" key="2">
    <source>
        <dbReference type="Proteomes" id="UP000294933"/>
    </source>
</evidence>